<keyword evidence="2" id="KW-1185">Reference proteome</keyword>
<evidence type="ECO:0000313" key="2">
    <source>
        <dbReference type="Proteomes" id="UP001499863"/>
    </source>
</evidence>
<protein>
    <recommendedName>
        <fullName evidence="3">AraC family transcriptional regulator</fullName>
    </recommendedName>
</protein>
<dbReference type="Proteomes" id="UP001499863">
    <property type="component" value="Unassembled WGS sequence"/>
</dbReference>
<name>A0ABP4J3E3_9ACTN</name>
<proteinExistence type="predicted"/>
<evidence type="ECO:0008006" key="3">
    <source>
        <dbReference type="Google" id="ProtNLM"/>
    </source>
</evidence>
<reference evidence="2" key="1">
    <citation type="journal article" date="2019" name="Int. J. Syst. Evol. Microbiol.">
        <title>The Global Catalogue of Microorganisms (GCM) 10K type strain sequencing project: providing services to taxonomists for standard genome sequencing and annotation.</title>
        <authorList>
            <consortium name="The Broad Institute Genomics Platform"/>
            <consortium name="The Broad Institute Genome Sequencing Center for Infectious Disease"/>
            <person name="Wu L."/>
            <person name="Ma J."/>
        </authorList>
    </citation>
    <scope>NUCLEOTIDE SEQUENCE [LARGE SCALE GENOMIC DNA]</scope>
    <source>
        <strain evidence="2">JCM 12393</strain>
    </source>
</reference>
<dbReference type="RefSeq" id="WP_344341164.1">
    <property type="nucleotide sequence ID" value="NZ_BAAAKJ010000307.1"/>
</dbReference>
<dbReference type="EMBL" id="BAAAKJ010000307">
    <property type="protein sequence ID" value="GAA1406216.1"/>
    <property type="molecule type" value="Genomic_DNA"/>
</dbReference>
<evidence type="ECO:0000313" key="1">
    <source>
        <dbReference type="EMBL" id="GAA1406216.1"/>
    </source>
</evidence>
<sequence>MSPLTIGGVYTARMTGIAGPWTVHGHATLWDVETAPDGTAVLLLEITDAPTPHHVGGSTHHTTYAAGQVTRLPGGGRHLLRPLTPAPGPTCIALGWTLQTRRDPANAAHHTEMAGKILADWAPVPDDGSPLDVSALPHLARAAALAVQLRTVEGERDDLVRRLRAGGVARDLVAQTDGRDPSRITQLCRTTSAGRATVDA</sequence>
<organism evidence="1 2">
    <name type="scientific">Kitasatospora putterlickiae</name>
    <dbReference type="NCBI Taxonomy" id="221725"/>
    <lineage>
        <taxon>Bacteria</taxon>
        <taxon>Bacillati</taxon>
        <taxon>Actinomycetota</taxon>
        <taxon>Actinomycetes</taxon>
        <taxon>Kitasatosporales</taxon>
        <taxon>Streptomycetaceae</taxon>
        <taxon>Kitasatospora</taxon>
    </lineage>
</organism>
<accession>A0ABP4J3E3</accession>
<gene>
    <name evidence="1" type="ORF">GCM10009639_53790</name>
</gene>
<comment type="caution">
    <text evidence="1">The sequence shown here is derived from an EMBL/GenBank/DDBJ whole genome shotgun (WGS) entry which is preliminary data.</text>
</comment>